<evidence type="ECO:0000256" key="1">
    <source>
        <dbReference type="SAM" id="MobiDB-lite"/>
    </source>
</evidence>
<name>A0ABS3WX53_9ACTN</name>
<dbReference type="InterPro" id="IPR047992">
    <property type="entry name" value="BREX_PglZ"/>
</dbReference>
<feature type="compositionally biased region" description="Low complexity" evidence="1">
    <location>
        <begin position="786"/>
        <end position="806"/>
    </location>
</feature>
<dbReference type="EMBL" id="JAFFZN010000016">
    <property type="protein sequence ID" value="MBO8187387.1"/>
    <property type="molecule type" value="Genomic_DNA"/>
</dbReference>
<dbReference type="Pfam" id="PF08665">
    <property type="entry name" value="PglZ"/>
    <property type="match status" value="1"/>
</dbReference>
<feature type="region of interest" description="Disordered" evidence="1">
    <location>
        <begin position="768"/>
        <end position="806"/>
    </location>
</feature>
<accession>A0ABS3WX53</accession>
<proteinExistence type="predicted"/>
<dbReference type="RefSeq" id="WP_209266194.1">
    <property type="nucleotide sequence ID" value="NZ_JAFFZN010000016.1"/>
</dbReference>
<feature type="domain" description="Alkaline phosphatase-like protein PglZ C-terminal" evidence="3">
    <location>
        <begin position="842"/>
        <end position="947"/>
    </location>
</feature>
<feature type="region of interest" description="Disordered" evidence="1">
    <location>
        <begin position="818"/>
        <end position="847"/>
    </location>
</feature>
<comment type="caution">
    <text evidence="4">The sequence shown here is derived from an EMBL/GenBank/DDBJ whole genome shotgun (WGS) entry which is preliminary data.</text>
</comment>
<gene>
    <name evidence="4" type="primary">pglZ</name>
    <name evidence="4" type="ORF">JW592_18230</name>
</gene>
<evidence type="ECO:0000313" key="5">
    <source>
        <dbReference type="Proteomes" id="UP001518976"/>
    </source>
</evidence>
<sequence length="952" mass="101103">MAAHPVVGRRAIEMLLQVELPQSEGERLVLVDAAYEDRGREAEFTVQINGTSRHVRISDHDSLLGVVDAWQRHRAEADEDENGENGDKDEDRVLVVTGRVPAEQLGWDLRAHAVRHRPLPVDRAEIVKQLFGATDLDPRMSGERWLLDALLEAEPVDGGWPRAGAVLTRDRAVRALLAQRLGLGDTTSDTLDLDADTLFAWSRTPTGPATYAALPLAEREGIAEWLAQAAGPAAATLMALAADGRGEQALPLGALASAALSSEAAEAAGFALGTLFGPALSSFEALRPFADAATGVLTRWIAQAESSGPQREEARGRVLDVLEHADRLSTEAKLSPLIGTDRLLPSGYRQRLRDLAALLGGPAGPAETALRHLTEHQLSTVYADSTETARAAVRLVRWLHRPLPPVESVGRAVRAHMASSGWADLAVSILAEGDSSRDAAVAGAYEKLITAVRARRARLDEAFAQRLAVWTEGASQQAPGGALLIEDVLTEAAAPLARNGGRPLILVLDGMSADVAVQLAGELDRRVWTEVVPKPGPGRQPARQAAVSMVPSVTRISRASLLCARAEEGGQNKERTGFATFWKRRRREAQLFHKGGYEGPPGHGLAPELLQTLASDDIVGVVLNTIDDALADGREGIAGRWRIGDIAKLPNLLNAARDYGRPVLLVSDHGHVLDRTPRTHQQTAADGVQGARWRTGTPEDGEILLAGPRVGAPGGRAVLPWREDLRYTARQAGYHGGASLAEVTVPVITLVPSAALIPDGWTLLPAEGTAPGWWRGEQDPAPDSEPPATFEATAATGTGSPAASAPPLVEVPVAAVDSEAAEGTRGPRTEPRAEPASPTPGRNSLGERVVRSDPYEAQRKFVRGIQGDKGDTAVAAALDALVEAGGKLSPGAVAAAAQSATGRSQRNPERFATVLERLLNVDGYPVLQLVESGRTVQLNKALLEEQFLGDVE</sequence>
<protein>
    <submittedName>
        <fullName evidence="4">BREX-2 system phosphatase PglZ</fullName>
    </submittedName>
</protein>
<evidence type="ECO:0000259" key="2">
    <source>
        <dbReference type="Pfam" id="PF25861"/>
    </source>
</evidence>
<feature type="domain" description="Alkaline phosphatase-like protein PglZ second" evidence="2">
    <location>
        <begin position="194"/>
        <end position="341"/>
    </location>
</feature>
<dbReference type="InterPro" id="IPR058882">
    <property type="entry name" value="PglZ_C"/>
</dbReference>
<dbReference type="Pfam" id="PF25863">
    <property type="entry name" value="PglZ_C"/>
    <property type="match status" value="1"/>
</dbReference>
<organism evidence="4 5">
    <name type="scientific">Streptomyces spirodelae</name>
    <dbReference type="NCBI Taxonomy" id="2812904"/>
    <lineage>
        <taxon>Bacteria</taxon>
        <taxon>Bacillati</taxon>
        <taxon>Actinomycetota</taxon>
        <taxon>Actinomycetes</taxon>
        <taxon>Kitasatosporales</taxon>
        <taxon>Streptomycetaceae</taxon>
        <taxon>Streptomyces</taxon>
    </lineage>
</organism>
<evidence type="ECO:0000313" key="4">
    <source>
        <dbReference type="EMBL" id="MBO8187387.1"/>
    </source>
</evidence>
<evidence type="ECO:0000259" key="3">
    <source>
        <dbReference type="Pfam" id="PF25863"/>
    </source>
</evidence>
<dbReference type="Proteomes" id="UP001518976">
    <property type="component" value="Unassembled WGS sequence"/>
</dbReference>
<keyword evidence="5" id="KW-1185">Reference proteome</keyword>
<dbReference type="InterPro" id="IPR058881">
    <property type="entry name" value="PglZ_2nd"/>
</dbReference>
<reference evidence="4 5" key="1">
    <citation type="submission" date="2021-02" db="EMBL/GenBank/DDBJ databases">
        <title>Streptomyces spirodelae sp. nov., isolated from duckweed.</title>
        <authorList>
            <person name="Saimee Y."/>
            <person name="Duangmal K."/>
        </authorList>
    </citation>
    <scope>NUCLEOTIDE SEQUENCE [LARGE SCALE GENOMIC DNA]</scope>
    <source>
        <strain evidence="4 5">DW4-2</strain>
    </source>
</reference>
<dbReference type="Pfam" id="PF25861">
    <property type="entry name" value="PglZ_2nd"/>
    <property type="match status" value="1"/>
</dbReference>
<dbReference type="NCBIfam" id="NF033446">
    <property type="entry name" value="BREX_PglZ_2"/>
    <property type="match status" value="1"/>
</dbReference>